<name>G9YK46_9FIRM</name>
<reference evidence="1 2" key="1">
    <citation type="submission" date="2011-08" db="EMBL/GenBank/DDBJ databases">
        <authorList>
            <person name="Weinstock G."/>
            <person name="Sodergren E."/>
            <person name="Clifton S."/>
            <person name="Fulton L."/>
            <person name="Fulton B."/>
            <person name="Courtney L."/>
            <person name="Fronick C."/>
            <person name="Harrison M."/>
            <person name="Strong C."/>
            <person name="Farmer C."/>
            <person name="Delahaunty K."/>
            <person name="Markovic C."/>
            <person name="Hall O."/>
            <person name="Minx P."/>
            <person name="Tomlinson C."/>
            <person name="Mitreva M."/>
            <person name="Hou S."/>
            <person name="Chen J."/>
            <person name="Wollam A."/>
            <person name="Pepin K.H."/>
            <person name="Johnson M."/>
            <person name="Bhonagiri V."/>
            <person name="Zhang X."/>
            <person name="Suruliraj S."/>
            <person name="Warren W."/>
            <person name="Chinwalla A."/>
            <person name="Mardis E.R."/>
            <person name="Wilson R.K."/>
        </authorList>
    </citation>
    <scope>NUCLEOTIDE SEQUENCE [LARGE SCALE GENOMIC DNA]</scope>
    <source>
        <strain evidence="1 2">F0357</strain>
    </source>
</reference>
<dbReference type="STRING" id="861450.HMPREF0080_02055"/>
<dbReference type="HOGENOM" id="CLU_1830950_0_0_9"/>
<dbReference type="EMBL" id="AGCJ01000091">
    <property type="protein sequence ID" value="EHM37871.1"/>
    <property type="molecule type" value="Genomic_DNA"/>
</dbReference>
<evidence type="ECO:0000313" key="1">
    <source>
        <dbReference type="EMBL" id="EHM37871.1"/>
    </source>
</evidence>
<proteinExistence type="predicted"/>
<sequence length="140" mass="15876">MRGDLIMKTTRTLTVGDKEYEAYLTIKDMRMIEREIGQSLLSIFDAGSLAVVANMTKNISLDLVMATLRFAIHDDKYGHRSDDELYDMLDEYCAVEGQTMDHIGGFVIQLVFDTGIYNKIKFHQAGAEKNAEPTTSKEER</sequence>
<protein>
    <submittedName>
        <fullName evidence="1">Uncharacterized protein</fullName>
    </submittedName>
</protein>
<dbReference type="AlphaFoldDB" id="G9YK46"/>
<organism evidence="1 2">
    <name type="scientific">Anaeroglobus geminatus F0357</name>
    <dbReference type="NCBI Taxonomy" id="861450"/>
    <lineage>
        <taxon>Bacteria</taxon>
        <taxon>Bacillati</taxon>
        <taxon>Bacillota</taxon>
        <taxon>Negativicutes</taxon>
        <taxon>Veillonellales</taxon>
        <taxon>Veillonellaceae</taxon>
        <taxon>Anaeroglobus</taxon>
    </lineage>
</organism>
<dbReference type="PATRIC" id="fig|861450.3.peg.1889"/>
<gene>
    <name evidence="1" type="ORF">HMPREF0080_02055</name>
</gene>
<dbReference type="Proteomes" id="UP000005481">
    <property type="component" value="Unassembled WGS sequence"/>
</dbReference>
<keyword evidence="2" id="KW-1185">Reference proteome</keyword>
<dbReference type="eggNOG" id="ENOG5033UIM">
    <property type="taxonomic scope" value="Bacteria"/>
</dbReference>
<evidence type="ECO:0000313" key="2">
    <source>
        <dbReference type="Proteomes" id="UP000005481"/>
    </source>
</evidence>
<comment type="caution">
    <text evidence="1">The sequence shown here is derived from an EMBL/GenBank/DDBJ whole genome shotgun (WGS) entry which is preliminary data.</text>
</comment>
<accession>G9YK46</accession>